<evidence type="ECO:0000256" key="4">
    <source>
        <dbReference type="ARBA" id="ARBA00011481"/>
    </source>
</evidence>
<evidence type="ECO:0000256" key="7">
    <source>
        <dbReference type="ARBA" id="ARBA00022729"/>
    </source>
</evidence>
<evidence type="ECO:0000259" key="17">
    <source>
        <dbReference type="PROSITE" id="PS50195"/>
    </source>
</evidence>
<keyword evidence="7" id="KW-0732">Signal</keyword>
<dbReference type="Gene3D" id="3.30.1520.10">
    <property type="entry name" value="Phox-like domain"/>
    <property type="match status" value="1"/>
</dbReference>
<comment type="subunit">
    <text evidence="4">Interacts with T-cell surface antigen CD2.</text>
</comment>
<comment type="similarity">
    <text evidence="3">Belongs to the sorting nexin family.</text>
</comment>
<evidence type="ECO:0000256" key="13">
    <source>
        <dbReference type="ARBA" id="ARBA00029920"/>
    </source>
</evidence>
<evidence type="ECO:0000256" key="16">
    <source>
        <dbReference type="SAM" id="MobiDB-lite"/>
    </source>
</evidence>
<dbReference type="AlphaFoldDB" id="A0AAD3NAX6"/>
<dbReference type="CDD" id="cd23554">
    <property type="entry name" value="TFP_LU_ECD_CD59"/>
    <property type="match status" value="1"/>
</dbReference>
<keyword evidence="5" id="KW-0728">SH3 domain</keyword>
<proteinExistence type="inferred from homology"/>
<dbReference type="GO" id="GO:0006897">
    <property type="term" value="P:endocytosis"/>
    <property type="evidence" value="ECO:0007669"/>
    <property type="project" value="TreeGrafter"/>
</dbReference>
<keyword evidence="10" id="KW-0325">Glycoprotein</keyword>
<dbReference type="InterPro" id="IPR036871">
    <property type="entry name" value="PX_dom_sf"/>
</dbReference>
<dbReference type="Pfam" id="PF00787">
    <property type="entry name" value="PX"/>
    <property type="match status" value="1"/>
</dbReference>
<dbReference type="FunFam" id="3.30.1520.10:FF:000004">
    <property type="entry name" value="Sorting nexin"/>
    <property type="match status" value="1"/>
</dbReference>
<dbReference type="SMART" id="SM00312">
    <property type="entry name" value="PX"/>
    <property type="match status" value="1"/>
</dbReference>
<dbReference type="Gene3D" id="2.10.60.10">
    <property type="entry name" value="CD59"/>
    <property type="match status" value="1"/>
</dbReference>
<dbReference type="InterPro" id="IPR001683">
    <property type="entry name" value="PX_dom"/>
</dbReference>
<comment type="subcellular location">
    <subcellularLocation>
        <location evidence="1">Cytoplasmic vesicle membrane</location>
    </subcellularLocation>
    <subcellularLocation>
        <location evidence="2">Membrane</location>
        <topology evidence="2">Lipid-anchor</topology>
        <topology evidence="2">GPI-anchor</topology>
    </subcellularLocation>
</comment>
<evidence type="ECO:0000313" key="18">
    <source>
        <dbReference type="EMBL" id="GLD68001.1"/>
    </source>
</evidence>
<dbReference type="GO" id="GO:0097320">
    <property type="term" value="P:plasma membrane tubulation"/>
    <property type="evidence" value="ECO:0007669"/>
    <property type="project" value="TreeGrafter"/>
</dbReference>
<dbReference type="GO" id="GO:0016197">
    <property type="term" value="P:endosomal transport"/>
    <property type="evidence" value="ECO:0007669"/>
    <property type="project" value="TreeGrafter"/>
</dbReference>
<dbReference type="SMART" id="SM00134">
    <property type="entry name" value="LU"/>
    <property type="match status" value="1"/>
</dbReference>
<evidence type="ECO:0000313" key="19">
    <source>
        <dbReference type="Proteomes" id="UP001279410"/>
    </source>
</evidence>
<dbReference type="SUPFAM" id="SSF64268">
    <property type="entry name" value="PX domain"/>
    <property type="match status" value="1"/>
</dbReference>
<evidence type="ECO:0000256" key="3">
    <source>
        <dbReference type="ARBA" id="ARBA00010883"/>
    </source>
</evidence>
<feature type="domain" description="PX" evidence="17">
    <location>
        <begin position="284"/>
        <end position="394"/>
    </location>
</feature>
<dbReference type="Pfam" id="PF25152">
    <property type="entry name" value="CD59"/>
    <property type="match status" value="1"/>
</dbReference>
<evidence type="ECO:0000256" key="9">
    <source>
        <dbReference type="ARBA" id="ARBA00023157"/>
    </source>
</evidence>
<keyword evidence="12" id="KW-0968">Cytoplasmic vesicle</keyword>
<gene>
    <name evidence="18" type="ORF">AKAME5_001932400</name>
</gene>
<name>A0AAD3NAX6_LATJO</name>
<accession>A0AAD3NAX6</accession>
<keyword evidence="8" id="KW-0472">Membrane</keyword>
<keyword evidence="11" id="KW-0449">Lipoprotein</keyword>
<dbReference type="SUPFAM" id="SSF57302">
    <property type="entry name" value="Snake toxin-like"/>
    <property type="match status" value="1"/>
</dbReference>
<dbReference type="GO" id="GO:0030659">
    <property type="term" value="C:cytoplasmic vesicle membrane"/>
    <property type="evidence" value="ECO:0007669"/>
    <property type="project" value="UniProtKB-SubCell"/>
</dbReference>
<evidence type="ECO:0000256" key="10">
    <source>
        <dbReference type="ARBA" id="ARBA00023180"/>
    </source>
</evidence>
<evidence type="ECO:0000256" key="2">
    <source>
        <dbReference type="ARBA" id="ARBA00004589"/>
    </source>
</evidence>
<dbReference type="GO" id="GO:0036089">
    <property type="term" value="P:cleavage furrow formation"/>
    <property type="evidence" value="ECO:0007669"/>
    <property type="project" value="TreeGrafter"/>
</dbReference>
<evidence type="ECO:0000256" key="8">
    <source>
        <dbReference type="ARBA" id="ARBA00023136"/>
    </source>
</evidence>
<evidence type="ECO:0000256" key="12">
    <source>
        <dbReference type="ARBA" id="ARBA00023329"/>
    </source>
</evidence>
<dbReference type="Pfam" id="PF10456">
    <property type="entry name" value="BAR_3_WASP_bdg"/>
    <property type="match status" value="1"/>
</dbReference>
<keyword evidence="9" id="KW-1015">Disulfide bond</keyword>
<evidence type="ECO:0000256" key="1">
    <source>
        <dbReference type="ARBA" id="ARBA00004156"/>
    </source>
</evidence>
<keyword evidence="19" id="KW-1185">Reference proteome</keyword>
<evidence type="ECO:0000256" key="14">
    <source>
        <dbReference type="ARBA" id="ARBA00031590"/>
    </source>
</evidence>
<dbReference type="EMBL" id="BRZM01000122">
    <property type="protein sequence ID" value="GLD68001.1"/>
    <property type="molecule type" value="Genomic_DNA"/>
</dbReference>
<evidence type="ECO:0000256" key="15">
    <source>
        <dbReference type="ARBA" id="ARBA00031867"/>
    </source>
</evidence>
<dbReference type="InterPro" id="IPR019497">
    <property type="entry name" value="Sorting_nexin_WASP-bd-dom"/>
</dbReference>
<dbReference type="PANTHER" id="PTHR45827:SF2">
    <property type="entry name" value="SORTING NEXIN-9"/>
    <property type="match status" value="1"/>
</dbReference>
<dbReference type="GO" id="GO:0098552">
    <property type="term" value="C:side of membrane"/>
    <property type="evidence" value="ECO:0007669"/>
    <property type="project" value="UniProtKB-KW"/>
</dbReference>
<evidence type="ECO:0000256" key="5">
    <source>
        <dbReference type="ARBA" id="ARBA00022443"/>
    </source>
</evidence>
<dbReference type="InterPro" id="IPR016054">
    <property type="entry name" value="LY6_UPA_recep-like"/>
</dbReference>
<reference evidence="18" key="1">
    <citation type="submission" date="2022-08" db="EMBL/GenBank/DDBJ databases">
        <title>Genome sequencing of akame (Lates japonicus).</title>
        <authorList>
            <person name="Hashiguchi Y."/>
            <person name="Takahashi H."/>
        </authorList>
    </citation>
    <scope>NUCLEOTIDE SEQUENCE</scope>
    <source>
        <strain evidence="18">Kochi</strain>
    </source>
</reference>
<dbReference type="PANTHER" id="PTHR45827">
    <property type="entry name" value="SORTING NEXIN"/>
    <property type="match status" value="1"/>
</dbReference>
<dbReference type="InterPro" id="IPR045860">
    <property type="entry name" value="Snake_toxin-like_sf"/>
</dbReference>
<dbReference type="GO" id="GO:0035091">
    <property type="term" value="F:phosphatidylinositol binding"/>
    <property type="evidence" value="ECO:0007669"/>
    <property type="project" value="InterPro"/>
</dbReference>
<dbReference type="PROSITE" id="PS50195">
    <property type="entry name" value="PX"/>
    <property type="match status" value="1"/>
</dbReference>
<evidence type="ECO:0000256" key="6">
    <source>
        <dbReference type="ARBA" id="ARBA00022622"/>
    </source>
</evidence>
<comment type="caution">
    <text evidence="18">The sequence shown here is derived from an EMBL/GenBank/DDBJ whole genome shotgun (WGS) entry which is preliminary data.</text>
</comment>
<evidence type="ECO:0000256" key="11">
    <source>
        <dbReference type="ARBA" id="ARBA00023288"/>
    </source>
</evidence>
<dbReference type="GO" id="GO:0005886">
    <property type="term" value="C:plasma membrane"/>
    <property type="evidence" value="ECO:0007669"/>
    <property type="project" value="TreeGrafter"/>
</dbReference>
<organism evidence="18 19">
    <name type="scientific">Lates japonicus</name>
    <name type="common">Japanese lates</name>
    <dbReference type="NCBI Taxonomy" id="270547"/>
    <lineage>
        <taxon>Eukaryota</taxon>
        <taxon>Metazoa</taxon>
        <taxon>Chordata</taxon>
        <taxon>Craniata</taxon>
        <taxon>Vertebrata</taxon>
        <taxon>Euteleostomi</taxon>
        <taxon>Actinopterygii</taxon>
        <taxon>Neopterygii</taxon>
        <taxon>Teleostei</taxon>
        <taxon>Neoteleostei</taxon>
        <taxon>Acanthomorphata</taxon>
        <taxon>Carangaria</taxon>
        <taxon>Carangaria incertae sedis</taxon>
        <taxon>Centropomidae</taxon>
        <taxon>Lates</taxon>
    </lineage>
</organism>
<dbReference type="Proteomes" id="UP001279410">
    <property type="component" value="Unassembled WGS sequence"/>
</dbReference>
<keyword evidence="6" id="KW-0336">GPI-anchor</keyword>
<protein>
    <recommendedName>
        <fullName evidence="14">MAC-inhibitory protein</fullName>
    </recommendedName>
    <alternativeName>
        <fullName evidence="15">Membrane attack complex inhibition factor</fullName>
    </alternativeName>
    <alternativeName>
        <fullName evidence="13">Protectin</fullName>
    </alternativeName>
</protein>
<feature type="region of interest" description="Disordered" evidence="16">
    <location>
        <begin position="502"/>
        <end position="524"/>
    </location>
</feature>
<sequence>MTLAVLWSRAAGRSLLRKLSPHVSVSGLTLHRPAKVKMKRSLGICLLICSALIGLGSAIRCYSCKDYTASCSKQRDCSYDDACLTLTERGGMTYRQCLKYSDCEYGRLAQMFPQVSSFTFKCCNTDLCNSAPSSAASSLIGLLASAQNSSGQTGLVPEGYLQVGIVGSSEGGGAYVSNTTEGWDSRKYTHTQQVEDDDSEWDDDWDDQSVGGYRGNGQMDLEGGASGWSSHGPSVKISLNKFPFSKGPSPEVFLLAKPPANSRDRLTVYMGEVGPVWLYPPSPLDCVIADPKKESKLYGLKSFIEYQIIPNTTNRPVNHRYKHFDWLYERLLEKFGSALPIPSLPDKQVTGRFEEDFIRMRMERLQAWMSRMCRHPIISQSDVFQLFLTYRDEREWKAGKRKAEKDETVGPMIFSLIEPEAAELDVTEVRPSNLWYLVVLCGTPTPQRAGHPGPRSTHHSALLSLFSAWLYQNQNHLDSVSTRLNSSLCTCPLTLRTLDALGSPSNQHPPGGSRFSIPSVGFRG</sequence>
<dbReference type="InterPro" id="IPR056949">
    <property type="entry name" value="CD59"/>
</dbReference>